<dbReference type="RefSeq" id="WP_201631155.1">
    <property type="nucleotide sequence ID" value="NZ_JAEQNB010000001.1"/>
</dbReference>
<evidence type="ECO:0000313" key="2">
    <source>
        <dbReference type="EMBL" id="MBL0385706.1"/>
    </source>
</evidence>
<dbReference type="Pfam" id="PF00753">
    <property type="entry name" value="Lactamase_B"/>
    <property type="match status" value="1"/>
</dbReference>
<dbReference type="InterPro" id="IPR036866">
    <property type="entry name" value="RibonucZ/Hydroxyglut_hydro"/>
</dbReference>
<dbReference type="CDD" id="cd07724">
    <property type="entry name" value="POD-like_MBL-fold"/>
    <property type="match status" value="1"/>
</dbReference>
<comment type="caution">
    <text evidence="2">The sequence shown here is derived from an EMBL/GenBank/DDBJ whole genome shotgun (WGS) entry which is preliminary data.</text>
</comment>
<dbReference type="EMBL" id="JAEQNB010000001">
    <property type="protein sequence ID" value="MBL0385706.1"/>
    <property type="molecule type" value="Genomic_DNA"/>
</dbReference>
<keyword evidence="3" id="KW-1185">Reference proteome</keyword>
<protein>
    <submittedName>
        <fullName evidence="2">MBL fold metallo-hydrolase</fullName>
    </submittedName>
</protein>
<dbReference type="Pfam" id="PF00581">
    <property type="entry name" value="Rhodanese"/>
    <property type="match status" value="1"/>
</dbReference>
<reference evidence="2 3" key="1">
    <citation type="submission" date="2021-01" db="EMBL/GenBank/DDBJ databases">
        <title>Tumebacillus sp. strain ITR2 16S ribosomal RNA gene Genome sequencing and assembly.</title>
        <authorList>
            <person name="Kang M."/>
        </authorList>
    </citation>
    <scope>NUCLEOTIDE SEQUENCE [LARGE SCALE GENOMIC DNA]</scope>
    <source>
        <strain evidence="2 3">ITR2</strain>
    </source>
</reference>
<feature type="domain" description="Rhodanese" evidence="1">
    <location>
        <begin position="17"/>
        <end position="113"/>
    </location>
</feature>
<dbReference type="PROSITE" id="PS50206">
    <property type="entry name" value="RHODANESE_3"/>
    <property type="match status" value="1"/>
</dbReference>
<dbReference type="PANTHER" id="PTHR43084">
    <property type="entry name" value="PERSULFIDE DIOXYGENASE ETHE1"/>
    <property type="match status" value="1"/>
</dbReference>
<accession>A0ABS1J618</accession>
<sequence length="379" mass="41953">MTVGIVTPKELYDRIARREELFLLDVRLYDDFERWHVEGERVTTLNIPYVDFLAEEDFSWKKHLPTDRPLLVNCARGRSAKIVAEILERHGYDAAYLENGMIGWSEVYAPVTVVEEDEWKLIQLNRVGKGCLSYLLFSGTTALVVDAGRHVEEYLELASQHGAAIEHVIDTHLHADHISGGVELASRTGASYYISQSELQGALIPHTPLEQHRTWQFGAISVQVLAVPTPGHTPGSVSLLLNDRFLLTGDTVFVGGIGRPDLGGKSREWAQLLYETVFTTIAALPDDVLVLPAHYASRDEYHAGGFIGATLGTIRATNEVLRLDSRETFLEQIAAAGGSTPPNYQEITEINRGVKQVPVARALELESGPNRCAAKHTHL</sequence>
<dbReference type="Gene3D" id="3.60.15.10">
    <property type="entry name" value="Ribonuclease Z/Hydroxyacylglutathione hydrolase-like"/>
    <property type="match status" value="1"/>
</dbReference>
<dbReference type="PANTHER" id="PTHR43084:SF7">
    <property type="entry name" value="BETA-LACTAMASE DOMAIN PROTEIN"/>
    <property type="match status" value="1"/>
</dbReference>
<evidence type="ECO:0000313" key="3">
    <source>
        <dbReference type="Proteomes" id="UP000602284"/>
    </source>
</evidence>
<dbReference type="Gene3D" id="3.40.250.10">
    <property type="entry name" value="Rhodanese-like domain"/>
    <property type="match status" value="1"/>
</dbReference>
<dbReference type="SUPFAM" id="SSF56281">
    <property type="entry name" value="Metallo-hydrolase/oxidoreductase"/>
    <property type="match status" value="1"/>
</dbReference>
<organism evidence="2 3">
    <name type="scientific">Tumebacillus amylolyticus</name>
    <dbReference type="NCBI Taxonomy" id="2801339"/>
    <lineage>
        <taxon>Bacteria</taxon>
        <taxon>Bacillati</taxon>
        <taxon>Bacillota</taxon>
        <taxon>Bacilli</taxon>
        <taxon>Bacillales</taxon>
        <taxon>Alicyclobacillaceae</taxon>
        <taxon>Tumebacillus</taxon>
    </lineage>
</organism>
<dbReference type="InterPro" id="IPR001763">
    <property type="entry name" value="Rhodanese-like_dom"/>
</dbReference>
<dbReference type="SUPFAM" id="SSF52821">
    <property type="entry name" value="Rhodanese/Cell cycle control phosphatase"/>
    <property type="match status" value="1"/>
</dbReference>
<proteinExistence type="predicted"/>
<evidence type="ECO:0000259" key="1">
    <source>
        <dbReference type="PROSITE" id="PS50206"/>
    </source>
</evidence>
<name>A0ABS1J618_9BACL</name>
<dbReference type="InterPro" id="IPR036873">
    <property type="entry name" value="Rhodanese-like_dom_sf"/>
</dbReference>
<dbReference type="InterPro" id="IPR001279">
    <property type="entry name" value="Metallo-B-lactamas"/>
</dbReference>
<dbReference type="SMART" id="SM00450">
    <property type="entry name" value="RHOD"/>
    <property type="match status" value="1"/>
</dbReference>
<dbReference type="SMART" id="SM00849">
    <property type="entry name" value="Lactamase_B"/>
    <property type="match status" value="1"/>
</dbReference>
<dbReference type="Proteomes" id="UP000602284">
    <property type="component" value="Unassembled WGS sequence"/>
</dbReference>
<dbReference type="InterPro" id="IPR044528">
    <property type="entry name" value="POD-like_MBL-fold"/>
</dbReference>
<dbReference type="InterPro" id="IPR051682">
    <property type="entry name" value="Mito_Persulfide_Diox"/>
</dbReference>
<gene>
    <name evidence="2" type="ORF">JJB07_03495</name>
</gene>